<dbReference type="HOGENOM" id="CLU_083407_0_0_1"/>
<reference evidence="2 3" key="1">
    <citation type="submission" date="2014-04" db="EMBL/GenBank/DDBJ databases">
        <authorList>
            <consortium name="DOE Joint Genome Institute"/>
            <person name="Kuo A."/>
            <person name="Ruytinx J."/>
            <person name="Rineau F."/>
            <person name="Colpaert J."/>
            <person name="Kohler A."/>
            <person name="Nagy L.G."/>
            <person name="Floudas D."/>
            <person name="Copeland A."/>
            <person name="Barry K.W."/>
            <person name="Cichocki N."/>
            <person name="Veneault-Fourrey C."/>
            <person name="LaButti K."/>
            <person name="Lindquist E.A."/>
            <person name="Lipzen A."/>
            <person name="Lundell T."/>
            <person name="Morin E."/>
            <person name="Murat C."/>
            <person name="Sun H."/>
            <person name="Tunlid A."/>
            <person name="Henrissat B."/>
            <person name="Grigoriev I.V."/>
            <person name="Hibbett D.S."/>
            <person name="Martin F."/>
            <person name="Nordberg H.P."/>
            <person name="Cantor M.N."/>
            <person name="Hua S.X."/>
        </authorList>
    </citation>
    <scope>NUCLEOTIDE SEQUENCE [LARGE SCALE GENOMIC DNA]</scope>
    <source>
        <strain evidence="2 3">UH-Slu-Lm8-n1</strain>
    </source>
</reference>
<sequence>MQSTGNNGVASQRNDTNKTAAKTHTLNCGRFGCSTAFVYAASTDWPTVSRAISDHSLVCKGGFSTLSNSPPRADTHGTQDAPSSPPLAPESLGVENGNCEDEVGAGSCRRGIKEGKRKRELEEDEPEYTEDVQSKSDKSRGCKRRRTEDERKQELEEDEYTEDVQPKSVKCRICKKVIQLHNRYMYYPGMWDRHRGTCSGIRKIERDKKTNQEKMGLASNPERRPTVASSFDMTDEDWEGELDEDEDEDEAVGFSTSNVRFFRD</sequence>
<gene>
    <name evidence="2" type="ORF">CY34DRAFT_10542</name>
</gene>
<dbReference type="EMBL" id="KN835176">
    <property type="protein sequence ID" value="KIK45258.1"/>
    <property type="molecule type" value="Genomic_DNA"/>
</dbReference>
<feature type="region of interest" description="Disordered" evidence="1">
    <location>
        <begin position="208"/>
        <end position="232"/>
    </location>
</feature>
<keyword evidence="3" id="KW-1185">Reference proteome</keyword>
<protein>
    <submittedName>
        <fullName evidence="2">Uncharacterized protein</fullName>
    </submittedName>
</protein>
<reference evidence="3" key="2">
    <citation type="submission" date="2015-01" db="EMBL/GenBank/DDBJ databases">
        <title>Evolutionary Origins and Diversification of the Mycorrhizal Mutualists.</title>
        <authorList>
            <consortium name="DOE Joint Genome Institute"/>
            <consortium name="Mycorrhizal Genomics Consortium"/>
            <person name="Kohler A."/>
            <person name="Kuo A."/>
            <person name="Nagy L.G."/>
            <person name="Floudas D."/>
            <person name="Copeland A."/>
            <person name="Barry K.W."/>
            <person name="Cichocki N."/>
            <person name="Veneault-Fourrey C."/>
            <person name="LaButti K."/>
            <person name="Lindquist E.A."/>
            <person name="Lipzen A."/>
            <person name="Lundell T."/>
            <person name="Morin E."/>
            <person name="Murat C."/>
            <person name="Riley R."/>
            <person name="Ohm R."/>
            <person name="Sun H."/>
            <person name="Tunlid A."/>
            <person name="Henrissat B."/>
            <person name="Grigoriev I.V."/>
            <person name="Hibbett D.S."/>
            <person name="Martin F."/>
        </authorList>
    </citation>
    <scope>NUCLEOTIDE SEQUENCE [LARGE SCALE GENOMIC DNA]</scope>
    <source>
        <strain evidence="3">UH-Slu-Lm8-n1</strain>
    </source>
</reference>
<name>A0A0D0BQ69_9AGAM</name>
<feature type="compositionally biased region" description="Polar residues" evidence="1">
    <location>
        <begin position="64"/>
        <end position="80"/>
    </location>
</feature>
<feature type="region of interest" description="Disordered" evidence="1">
    <location>
        <begin position="64"/>
        <end position="162"/>
    </location>
</feature>
<proteinExistence type="predicted"/>
<organism evidence="2 3">
    <name type="scientific">Suillus luteus UH-Slu-Lm8-n1</name>
    <dbReference type="NCBI Taxonomy" id="930992"/>
    <lineage>
        <taxon>Eukaryota</taxon>
        <taxon>Fungi</taxon>
        <taxon>Dikarya</taxon>
        <taxon>Basidiomycota</taxon>
        <taxon>Agaricomycotina</taxon>
        <taxon>Agaricomycetes</taxon>
        <taxon>Agaricomycetidae</taxon>
        <taxon>Boletales</taxon>
        <taxon>Suillineae</taxon>
        <taxon>Suillaceae</taxon>
        <taxon>Suillus</taxon>
    </lineage>
</organism>
<dbReference type="Proteomes" id="UP000054485">
    <property type="component" value="Unassembled WGS sequence"/>
</dbReference>
<dbReference type="AlphaFoldDB" id="A0A0D0BQ69"/>
<dbReference type="InParanoid" id="A0A0D0BQ69"/>
<accession>A0A0D0BQ69</accession>
<dbReference type="OrthoDB" id="2855464at2759"/>
<evidence type="ECO:0000313" key="3">
    <source>
        <dbReference type="Proteomes" id="UP000054485"/>
    </source>
</evidence>
<evidence type="ECO:0000313" key="2">
    <source>
        <dbReference type="EMBL" id="KIK45258.1"/>
    </source>
</evidence>
<feature type="compositionally biased region" description="Basic and acidic residues" evidence="1">
    <location>
        <begin position="111"/>
        <end position="121"/>
    </location>
</feature>
<feature type="compositionally biased region" description="Basic and acidic residues" evidence="1">
    <location>
        <begin position="132"/>
        <end position="154"/>
    </location>
</feature>
<evidence type="ECO:0000256" key="1">
    <source>
        <dbReference type="SAM" id="MobiDB-lite"/>
    </source>
</evidence>